<evidence type="ECO:0000256" key="3">
    <source>
        <dbReference type="ARBA" id="ARBA00022741"/>
    </source>
</evidence>
<organism evidence="7 8">
    <name type="scientific">Streptomyces coryli</name>
    <dbReference type="NCBI Taxonomy" id="1128680"/>
    <lineage>
        <taxon>Bacteria</taxon>
        <taxon>Bacillati</taxon>
        <taxon>Actinomycetota</taxon>
        <taxon>Actinomycetes</taxon>
        <taxon>Kitasatosporales</taxon>
        <taxon>Streptomycetaceae</taxon>
        <taxon>Streptomyces</taxon>
    </lineage>
</organism>
<dbReference type="InterPro" id="IPR029056">
    <property type="entry name" value="Ribokinase-like"/>
</dbReference>
<proteinExistence type="inferred from homology"/>
<feature type="domain" description="Carbohydrate kinase PfkB" evidence="6">
    <location>
        <begin position="10"/>
        <end position="315"/>
    </location>
</feature>
<evidence type="ECO:0000256" key="2">
    <source>
        <dbReference type="ARBA" id="ARBA00022679"/>
    </source>
</evidence>
<name>A0A6G4TTB3_9ACTN</name>
<dbReference type="PANTHER" id="PTHR43085">
    <property type="entry name" value="HEXOKINASE FAMILY MEMBER"/>
    <property type="match status" value="1"/>
</dbReference>
<keyword evidence="3" id="KW-0547">Nucleotide-binding</keyword>
<evidence type="ECO:0000313" key="8">
    <source>
        <dbReference type="Proteomes" id="UP000481583"/>
    </source>
</evidence>
<evidence type="ECO:0000256" key="4">
    <source>
        <dbReference type="ARBA" id="ARBA00022777"/>
    </source>
</evidence>
<dbReference type="PROSITE" id="PS00584">
    <property type="entry name" value="PFKB_KINASES_2"/>
    <property type="match status" value="1"/>
</dbReference>
<dbReference type="PANTHER" id="PTHR43085:SF1">
    <property type="entry name" value="PSEUDOURIDINE KINASE-RELATED"/>
    <property type="match status" value="1"/>
</dbReference>
<dbReference type="GO" id="GO:0005524">
    <property type="term" value="F:ATP binding"/>
    <property type="evidence" value="ECO:0007669"/>
    <property type="project" value="UniProtKB-KW"/>
</dbReference>
<dbReference type="EMBL" id="JAAKZV010000011">
    <property type="protein sequence ID" value="NGN63225.1"/>
    <property type="molecule type" value="Genomic_DNA"/>
</dbReference>
<dbReference type="Proteomes" id="UP000481583">
    <property type="component" value="Unassembled WGS sequence"/>
</dbReference>
<dbReference type="InterPro" id="IPR011611">
    <property type="entry name" value="PfkB_dom"/>
</dbReference>
<keyword evidence="5" id="KW-0067">ATP-binding</keyword>
<reference evidence="7 8" key="1">
    <citation type="submission" date="2020-02" db="EMBL/GenBank/DDBJ databases">
        <title>Whole-genome analyses of novel actinobacteria.</title>
        <authorList>
            <person name="Sahin N."/>
        </authorList>
    </citation>
    <scope>NUCLEOTIDE SEQUENCE [LARGE SCALE GENOMIC DNA]</scope>
    <source>
        <strain evidence="7 8">A7024</strain>
    </source>
</reference>
<dbReference type="CDD" id="cd01167">
    <property type="entry name" value="bac_FRK"/>
    <property type="match status" value="1"/>
</dbReference>
<dbReference type="SUPFAM" id="SSF53613">
    <property type="entry name" value="Ribokinase-like"/>
    <property type="match status" value="1"/>
</dbReference>
<comment type="caution">
    <text evidence="7">The sequence shown here is derived from an EMBL/GenBank/DDBJ whole genome shotgun (WGS) entry which is preliminary data.</text>
</comment>
<dbReference type="InterPro" id="IPR002173">
    <property type="entry name" value="Carboh/pur_kinase_PfkB_CS"/>
</dbReference>
<evidence type="ECO:0000256" key="5">
    <source>
        <dbReference type="ARBA" id="ARBA00022840"/>
    </source>
</evidence>
<dbReference type="RefSeq" id="WP_165232164.1">
    <property type="nucleotide sequence ID" value="NZ_JAAKZV010000011.1"/>
</dbReference>
<keyword evidence="8" id="KW-1185">Reference proteome</keyword>
<dbReference type="InterPro" id="IPR050306">
    <property type="entry name" value="PfkB_Carbo_kinase"/>
</dbReference>
<evidence type="ECO:0000259" key="6">
    <source>
        <dbReference type="Pfam" id="PF00294"/>
    </source>
</evidence>
<keyword evidence="2" id="KW-0808">Transferase</keyword>
<sequence>MTTATAARPLVVLGECVADAFAVPVSPAPGGGGGSGLSLEVMAGGGPANTAAALAGLGSSTRFLGRLSGDVFGRLFRGRLAASGVDLSGCPEAAEPSTLAVADLDAEGRAVYSFHAEGAADWQWTTGELRGGLPARLSCLHTGSLALVLQPGARLVEQLLYDVRERATVSVDPNVRPLLVDPRRYRERLPAWCDAADILRVSDDDLAHLAPGRTPAEAADEWHALGARLVVITQGPDGAFASLDGVRLRVPAPRTTVVDTVGAGDAFTAGMLHALHTEGALGGRLDTLTPGTLEAALEAGTRLAAATCGVRGATPPR</sequence>
<evidence type="ECO:0000313" key="7">
    <source>
        <dbReference type="EMBL" id="NGN63225.1"/>
    </source>
</evidence>
<dbReference type="GO" id="GO:0016301">
    <property type="term" value="F:kinase activity"/>
    <property type="evidence" value="ECO:0007669"/>
    <property type="project" value="UniProtKB-KW"/>
</dbReference>
<dbReference type="Gene3D" id="3.40.1190.20">
    <property type="match status" value="1"/>
</dbReference>
<keyword evidence="4 7" id="KW-0418">Kinase</keyword>
<dbReference type="AlphaFoldDB" id="A0A6G4TTB3"/>
<accession>A0A6G4TTB3</accession>
<comment type="similarity">
    <text evidence="1">Belongs to the carbohydrate kinase PfkB family.</text>
</comment>
<gene>
    <name evidence="7" type="ORF">G5C51_04795</name>
</gene>
<dbReference type="Pfam" id="PF00294">
    <property type="entry name" value="PfkB"/>
    <property type="match status" value="1"/>
</dbReference>
<evidence type="ECO:0000256" key="1">
    <source>
        <dbReference type="ARBA" id="ARBA00010688"/>
    </source>
</evidence>
<protein>
    <submittedName>
        <fullName evidence="7">Carbohydrate kinase</fullName>
    </submittedName>
</protein>